<comment type="caution">
    <text evidence="7">The sequence shown here is derived from an EMBL/GenBank/DDBJ whole genome shotgun (WGS) entry which is preliminary data.</text>
</comment>
<reference evidence="7" key="1">
    <citation type="journal article" date="2021" name="PeerJ">
        <title>Extensive microbial diversity within the chicken gut microbiome revealed by metagenomics and culture.</title>
        <authorList>
            <person name="Gilroy R."/>
            <person name="Ravi A."/>
            <person name="Getino M."/>
            <person name="Pursley I."/>
            <person name="Horton D.L."/>
            <person name="Alikhan N.F."/>
            <person name="Baker D."/>
            <person name="Gharbi K."/>
            <person name="Hall N."/>
            <person name="Watson M."/>
            <person name="Adriaenssens E.M."/>
            <person name="Foster-Nyarko E."/>
            <person name="Jarju S."/>
            <person name="Secka A."/>
            <person name="Antonio M."/>
            <person name="Oren A."/>
            <person name="Chaudhuri R.R."/>
            <person name="La Ragione R."/>
            <person name="Hildebrand F."/>
            <person name="Pallen M.J."/>
        </authorList>
    </citation>
    <scope>NUCLEOTIDE SEQUENCE</scope>
    <source>
        <strain evidence="7">CHK169-11906</strain>
    </source>
</reference>
<name>A0A9D2ICF5_9BACT</name>
<dbReference type="AlphaFoldDB" id="A0A9D2ICF5"/>
<keyword evidence="4" id="KW-0732">Signal</keyword>
<dbReference type="PROSITE" id="PS00143">
    <property type="entry name" value="INSULINASE"/>
    <property type="match status" value="1"/>
</dbReference>
<dbReference type="Pfam" id="PF00675">
    <property type="entry name" value="Peptidase_M16"/>
    <property type="match status" value="1"/>
</dbReference>
<dbReference type="GO" id="GO:0006508">
    <property type="term" value="P:proteolysis"/>
    <property type="evidence" value="ECO:0007669"/>
    <property type="project" value="InterPro"/>
</dbReference>
<evidence type="ECO:0000256" key="4">
    <source>
        <dbReference type="SAM" id="SignalP"/>
    </source>
</evidence>
<evidence type="ECO:0000259" key="5">
    <source>
        <dbReference type="Pfam" id="PF00675"/>
    </source>
</evidence>
<evidence type="ECO:0000256" key="1">
    <source>
        <dbReference type="ARBA" id="ARBA00001947"/>
    </source>
</evidence>
<dbReference type="PANTHER" id="PTHR11851">
    <property type="entry name" value="METALLOPROTEASE"/>
    <property type="match status" value="1"/>
</dbReference>
<organism evidence="7 8">
    <name type="scientific">Candidatus Alistipes avicola</name>
    <dbReference type="NCBI Taxonomy" id="2838432"/>
    <lineage>
        <taxon>Bacteria</taxon>
        <taxon>Pseudomonadati</taxon>
        <taxon>Bacteroidota</taxon>
        <taxon>Bacteroidia</taxon>
        <taxon>Bacteroidales</taxon>
        <taxon>Rikenellaceae</taxon>
        <taxon>Alistipes</taxon>
    </lineage>
</organism>
<dbReference type="InterPro" id="IPR011249">
    <property type="entry name" value="Metalloenz_LuxS/M16"/>
</dbReference>
<dbReference type="GO" id="GO:0046872">
    <property type="term" value="F:metal ion binding"/>
    <property type="evidence" value="ECO:0007669"/>
    <property type="project" value="InterPro"/>
</dbReference>
<evidence type="ECO:0000313" key="8">
    <source>
        <dbReference type="Proteomes" id="UP000824259"/>
    </source>
</evidence>
<reference evidence="7" key="2">
    <citation type="submission" date="2021-04" db="EMBL/GenBank/DDBJ databases">
        <authorList>
            <person name="Gilroy R."/>
        </authorList>
    </citation>
    <scope>NUCLEOTIDE SEQUENCE</scope>
    <source>
        <strain evidence="7">CHK169-11906</strain>
    </source>
</reference>
<dbReference type="EMBL" id="DWYR01000005">
    <property type="protein sequence ID" value="HJA98254.1"/>
    <property type="molecule type" value="Genomic_DNA"/>
</dbReference>
<feature type="domain" description="Peptidase M16 N-terminal" evidence="5">
    <location>
        <begin position="50"/>
        <end position="168"/>
    </location>
</feature>
<evidence type="ECO:0000256" key="3">
    <source>
        <dbReference type="RuleBase" id="RU004447"/>
    </source>
</evidence>
<accession>A0A9D2ICF5</accession>
<dbReference type="Pfam" id="PF05193">
    <property type="entry name" value="Peptidase_M16_C"/>
    <property type="match status" value="2"/>
</dbReference>
<sequence length="944" mass="106742">MKRFILLFVALVTMTNVMAQLNPGDPIPMDPNVRYGKLENGMTYYIRHNEKPKNLANFYILHNVGAIQEEDSQQGLAHFLEHMAFNGTKNLPGKTMIEYLERNGVKFGNDLNAYTSFDETCYNLDNVPTTNPGVIDTALLILHDWSHFITLAPEEIDNERGVIMEELRTRDGASWRGMIKRFQAINKGTKYETRNIIGYLDQLKSFDYQDLRDFYNKWYRPEYQGIVIVGDIDVDAIEAKLKELMSDITPSPADAPQKETYPVPDNEEPILNIFADPENTSSLVYVFIKRPALPHQFNNLVLREQIDLLDTYVSMMAGNRLTEISMQPDAPFLGGYMAIGDILHINPLHDEVTFIAQTREGEILRGYEALVSEMEKIQRYGFTQGEFDRAKAELLSQVETIYANRNDRDNAYYISLYLENFKTNSAIPDAETSYNLDKQLLEQITLTDINMWAQQLITPTNQVISVEVPEKEGLATPTAEEILNVRNTVMNAEVEAYEDTTVQMPLIPENVKLKGSKVKKSIVNEEMGTTEWILKNGAKVIVKPTQLKADEVLLSVSADGGAALLPDELVMTAQFLPVVSSMSGVGQFSATELEKQMAGKRAGIGLSVDTYRHGMSGSSTPKDLETLLQLLYLNFTAPRFSEEDFNTTITTYRSYVENQTSNPNYIMQRETLKTLYNDNPRIQTLTPEALDAMTFESLPEIYATLYPGANGFTFTFVGNVDLETLKPLVEKYIGSIPANKEALSYKDDGVRTATGEVVTDFTTPMIQPKVSEIFILTAPVEFDMHNEQVLQLLQLALRTRYTESIREEKGGSYSVAVYKDLTDRPIEQGVMQIAYDTNEEMADELAEIVIDEIETIANEGPNTENIESSREYLIKEFNSALESNSSWISILNAYYRYNQNMLADYVSSMSNVTYDEIRDMAKTLLDSGNLIHVTMRPEKVASEE</sequence>
<dbReference type="Proteomes" id="UP000824259">
    <property type="component" value="Unassembled WGS sequence"/>
</dbReference>
<dbReference type="SUPFAM" id="SSF63411">
    <property type="entry name" value="LuxS/MPP-like metallohydrolase"/>
    <property type="match status" value="4"/>
</dbReference>
<gene>
    <name evidence="7" type="ORF">H9779_01465</name>
</gene>
<dbReference type="InterPro" id="IPR011765">
    <property type="entry name" value="Pept_M16_N"/>
</dbReference>
<comment type="similarity">
    <text evidence="2 3">Belongs to the peptidase M16 family.</text>
</comment>
<feature type="chain" id="PRO_5038714206" evidence="4">
    <location>
        <begin position="20"/>
        <end position="944"/>
    </location>
</feature>
<evidence type="ECO:0000256" key="2">
    <source>
        <dbReference type="ARBA" id="ARBA00007261"/>
    </source>
</evidence>
<dbReference type="Gene3D" id="3.30.830.10">
    <property type="entry name" value="Metalloenzyme, LuxS/M16 peptidase-like"/>
    <property type="match status" value="4"/>
</dbReference>
<dbReference type="InterPro" id="IPR007863">
    <property type="entry name" value="Peptidase_M16_C"/>
</dbReference>
<evidence type="ECO:0000313" key="7">
    <source>
        <dbReference type="EMBL" id="HJA98254.1"/>
    </source>
</evidence>
<feature type="domain" description="Peptidase M16 C-terminal" evidence="6">
    <location>
        <begin position="205"/>
        <end position="297"/>
    </location>
</feature>
<dbReference type="InterPro" id="IPR001431">
    <property type="entry name" value="Pept_M16_Zn_BS"/>
</dbReference>
<comment type="cofactor">
    <cofactor evidence="1">
        <name>Zn(2+)</name>
        <dbReference type="ChEBI" id="CHEBI:29105"/>
    </cofactor>
</comment>
<dbReference type="PANTHER" id="PTHR11851:SF49">
    <property type="entry name" value="MITOCHONDRIAL-PROCESSING PEPTIDASE SUBUNIT ALPHA"/>
    <property type="match status" value="1"/>
</dbReference>
<feature type="domain" description="Peptidase M16 C-terminal" evidence="6">
    <location>
        <begin position="693"/>
        <end position="871"/>
    </location>
</feature>
<dbReference type="GO" id="GO:0004222">
    <property type="term" value="F:metalloendopeptidase activity"/>
    <property type="evidence" value="ECO:0007669"/>
    <property type="project" value="InterPro"/>
</dbReference>
<proteinExistence type="inferred from homology"/>
<dbReference type="InterPro" id="IPR050361">
    <property type="entry name" value="MPP/UQCRC_Complex"/>
</dbReference>
<feature type="signal peptide" evidence="4">
    <location>
        <begin position="1"/>
        <end position="19"/>
    </location>
</feature>
<protein>
    <submittedName>
        <fullName evidence="7">Insulinase family protein</fullName>
    </submittedName>
</protein>
<evidence type="ECO:0000259" key="6">
    <source>
        <dbReference type="Pfam" id="PF05193"/>
    </source>
</evidence>